<feature type="chain" id="PRO_5021464649" description="DUF4817 domain-containing protein" evidence="1">
    <location>
        <begin position="22"/>
        <end position="113"/>
    </location>
</feature>
<dbReference type="Proteomes" id="UP000499080">
    <property type="component" value="Unassembled WGS sequence"/>
</dbReference>
<name>A0A4Y2KAY8_ARAVE</name>
<reference evidence="2 3" key="1">
    <citation type="journal article" date="2019" name="Sci. Rep.">
        <title>Orb-weaving spider Araneus ventricosus genome elucidates the spidroin gene catalogue.</title>
        <authorList>
            <person name="Kono N."/>
            <person name="Nakamura H."/>
            <person name="Ohtoshi R."/>
            <person name="Moran D.A.P."/>
            <person name="Shinohara A."/>
            <person name="Yoshida Y."/>
            <person name="Fujiwara M."/>
            <person name="Mori M."/>
            <person name="Tomita M."/>
            <person name="Arakawa K."/>
        </authorList>
    </citation>
    <scope>NUCLEOTIDE SEQUENCE [LARGE SCALE GENOMIC DNA]</scope>
</reference>
<feature type="signal peptide" evidence="1">
    <location>
        <begin position="1"/>
        <end position="21"/>
    </location>
</feature>
<protein>
    <recommendedName>
        <fullName evidence="4">DUF4817 domain-containing protein</fullName>
    </recommendedName>
</protein>
<proteinExistence type="predicted"/>
<dbReference type="AlphaFoldDB" id="A0A4Y2KAY8"/>
<evidence type="ECO:0000256" key="1">
    <source>
        <dbReference type="SAM" id="SignalP"/>
    </source>
</evidence>
<sequence length="113" mass="13440">MFLSSPACLLIKLQLTTLGLRACFYTFSAGSDVNSRRFMKLLAPSRDRTTVQDFSRKFLFRQSCELYRQSQEWSPRSPHFTPSCQVCRKDYHVRETTLQFRYNMQITVARRKR</sequence>
<accession>A0A4Y2KAY8</accession>
<evidence type="ECO:0008006" key="4">
    <source>
        <dbReference type="Google" id="ProtNLM"/>
    </source>
</evidence>
<organism evidence="2 3">
    <name type="scientific">Araneus ventricosus</name>
    <name type="common">Orbweaver spider</name>
    <name type="synonym">Epeira ventricosa</name>
    <dbReference type="NCBI Taxonomy" id="182803"/>
    <lineage>
        <taxon>Eukaryota</taxon>
        <taxon>Metazoa</taxon>
        <taxon>Ecdysozoa</taxon>
        <taxon>Arthropoda</taxon>
        <taxon>Chelicerata</taxon>
        <taxon>Arachnida</taxon>
        <taxon>Araneae</taxon>
        <taxon>Araneomorphae</taxon>
        <taxon>Entelegynae</taxon>
        <taxon>Araneoidea</taxon>
        <taxon>Araneidae</taxon>
        <taxon>Araneus</taxon>
    </lineage>
</organism>
<keyword evidence="3" id="KW-1185">Reference proteome</keyword>
<dbReference type="EMBL" id="BGPR01004386">
    <property type="protein sequence ID" value="GBM99068.1"/>
    <property type="molecule type" value="Genomic_DNA"/>
</dbReference>
<evidence type="ECO:0000313" key="2">
    <source>
        <dbReference type="EMBL" id="GBM99068.1"/>
    </source>
</evidence>
<comment type="caution">
    <text evidence="2">The sequence shown here is derived from an EMBL/GenBank/DDBJ whole genome shotgun (WGS) entry which is preliminary data.</text>
</comment>
<keyword evidence="1" id="KW-0732">Signal</keyword>
<gene>
    <name evidence="2" type="ORF">AVEN_13107_1</name>
</gene>
<evidence type="ECO:0000313" key="3">
    <source>
        <dbReference type="Proteomes" id="UP000499080"/>
    </source>
</evidence>